<reference evidence="3 4" key="1">
    <citation type="journal article" date="2008" name="BMC Microbiol.">
        <title>Complete genome sequence of Treponema pallidum ssp. pallidum strain SS14 determined with oligonucleotide arrays.</title>
        <authorList>
            <person name="Matejkova P."/>
            <person name="Strouhal M."/>
            <person name="Smajs D."/>
            <person name="Norris S.J."/>
            <person name="Palzkill T."/>
            <person name="Petrosino J.F."/>
            <person name="Sodergren E."/>
            <person name="Norton J.E."/>
            <person name="Singh J."/>
            <person name="Richmond T.A."/>
            <person name="Molla M.N."/>
            <person name="Albert T.J."/>
            <person name="Weinstock G.M."/>
        </authorList>
    </citation>
    <scope>NUCLEOTIDE SEQUENCE [LARGE SCALE GENOMIC DNA]</scope>
    <source>
        <strain evidence="3 4">SS14</strain>
    </source>
</reference>
<evidence type="ECO:0000259" key="2">
    <source>
        <dbReference type="Pfam" id="PF03880"/>
    </source>
</evidence>
<feature type="domain" description="DEAD box helicase DbpA/CsdA RNA-binding" evidence="2">
    <location>
        <begin position="123"/>
        <end position="192"/>
    </location>
</feature>
<organism evidence="3 4">
    <name type="scientific">Treponema pallidum subsp. pallidum (strain SS14)</name>
    <dbReference type="NCBI Taxonomy" id="455434"/>
    <lineage>
        <taxon>Bacteria</taxon>
        <taxon>Pseudomonadati</taxon>
        <taxon>Spirochaetota</taxon>
        <taxon>Spirochaetia</taxon>
        <taxon>Spirochaetales</taxon>
        <taxon>Treponemataceae</taxon>
        <taxon>Treponema</taxon>
    </lineage>
</organism>
<sequence>MSKISSKISSVDQEKFQAFLQQILRNVKTQEDPRVLDAYRRLFRKSVPFSMRSYVAAHLAHTHCRAGATAGSTRRTGAREGIRTGSAHAPSCASAPASAARARDFERKARDYPALCPGDTTSIFISIGKNRHIYPRDIIALLMQRADVAREHIGTIRILDHYSFIQVLSGEAEAVIARLNGLFYRGRTLTVSHSRRADEHPAPSTEPHAAAVAPEPDFMAEPIPALEE</sequence>
<evidence type="ECO:0000313" key="3">
    <source>
        <dbReference type="EMBL" id="ACD71445.1"/>
    </source>
</evidence>
<protein>
    <recommendedName>
        <fullName evidence="2">DEAD box helicase DbpA/CsdA RNA-binding domain-containing protein</fullName>
    </recommendedName>
</protein>
<dbReference type="EMBL" id="CP000805">
    <property type="protein sequence ID" value="ACD71445.1"/>
    <property type="molecule type" value="Genomic_DNA"/>
</dbReference>
<dbReference type="Proteomes" id="UP000001202">
    <property type="component" value="Chromosome"/>
</dbReference>
<accession>A0A0H3BJT3</accession>
<evidence type="ECO:0000256" key="1">
    <source>
        <dbReference type="SAM" id="MobiDB-lite"/>
    </source>
</evidence>
<feature type="region of interest" description="Disordered" evidence="1">
    <location>
        <begin position="194"/>
        <end position="228"/>
    </location>
</feature>
<dbReference type="CDD" id="cd12252">
    <property type="entry name" value="RRM_DbpA"/>
    <property type="match status" value="1"/>
</dbReference>
<gene>
    <name evidence="3" type="ordered locus">TPASS_1029</name>
</gene>
<dbReference type="GeneID" id="93876776"/>
<dbReference type="InterPro" id="IPR012677">
    <property type="entry name" value="Nucleotide-bd_a/b_plait_sf"/>
</dbReference>
<dbReference type="KEGG" id="tpp:TPASS_1029"/>
<proteinExistence type="predicted"/>
<dbReference type="PATRIC" id="fig|455434.6.peg.1020"/>
<name>A0A0H3BJT3_TREPS</name>
<dbReference type="RefSeq" id="WP_010882473.1">
    <property type="nucleotide sequence ID" value="NC_010741.1"/>
</dbReference>
<dbReference type="Pfam" id="PF03880">
    <property type="entry name" value="DbpA"/>
    <property type="match status" value="1"/>
</dbReference>
<dbReference type="Gene3D" id="3.30.70.330">
    <property type="match status" value="1"/>
</dbReference>
<dbReference type="SMR" id="A0A0H3BJT3"/>
<evidence type="ECO:0000313" key="4">
    <source>
        <dbReference type="Proteomes" id="UP000001202"/>
    </source>
</evidence>
<dbReference type="AlphaFoldDB" id="A0A0H3BJT3"/>
<dbReference type="InterPro" id="IPR005580">
    <property type="entry name" value="DbpA/CsdA_RNA-bd_dom"/>
</dbReference>